<reference evidence="1 2" key="1">
    <citation type="submission" date="2018-11" db="EMBL/GenBank/DDBJ databases">
        <title>Rhodococcus spongicola sp. nov. and Rhodococcus xishaensis sp. nov. from marine sponges.</title>
        <authorList>
            <person name="Li L."/>
            <person name="Lin H.W."/>
        </authorList>
    </citation>
    <scope>NUCLEOTIDE SEQUENCE [LARGE SCALE GENOMIC DNA]</scope>
    <source>
        <strain evidence="1 2">LHW51113</strain>
    </source>
</reference>
<evidence type="ECO:0000313" key="1">
    <source>
        <dbReference type="EMBL" id="RVW02906.1"/>
    </source>
</evidence>
<organism evidence="1 2">
    <name type="scientific">Rhodococcus xishaensis</name>
    <dbReference type="NCBI Taxonomy" id="2487364"/>
    <lineage>
        <taxon>Bacteria</taxon>
        <taxon>Bacillati</taxon>
        <taxon>Actinomycetota</taxon>
        <taxon>Actinomycetes</taxon>
        <taxon>Mycobacteriales</taxon>
        <taxon>Nocardiaceae</taxon>
        <taxon>Rhodococcus</taxon>
    </lineage>
</organism>
<comment type="caution">
    <text evidence="1">The sequence shown here is derived from an EMBL/GenBank/DDBJ whole genome shotgun (WGS) entry which is preliminary data.</text>
</comment>
<evidence type="ECO:0000313" key="2">
    <source>
        <dbReference type="Proteomes" id="UP000283479"/>
    </source>
</evidence>
<dbReference type="AlphaFoldDB" id="A0A438AW22"/>
<gene>
    <name evidence="1" type="ORF">EGT50_09255</name>
</gene>
<accession>A0A438AW22</accession>
<protein>
    <submittedName>
        <fullName evidence="1">Uncharacterized protein</fullName>
    </submittedName>
</protein>
<proteinExistence type="predicted"/>
<sequence length="211" mass="23773">MRAWEVEESTSMTIEFEPDCDCEACAAIGRPATEAEVSEFATEVEVWLARNQRLIDEQIEGGARFIISAANMVHTLDCKSVREHLDLRSGWPFGYDLSIEKLYREIRVAGWPRLPRLETAEHVNEVRRYKRCRVCSPDVADKAPRVPTTRAGAVNRSHIGRRIGGRAVEWVRLESTQVVVGLDDGSTVPYGVDDRIRFDKKDPSTQADAVS</sequence>
<keyword evidence="2" id="KW-1185">Reference proteome</keyword>
<name>A0A438AW22_9NOCA</name>
<dbReference type="EMBL" id="RKLO01000003">
    <property type="protein sequence ID" value="RVW02906.1"/>
    <property type="molecule type" value="Genomic_DNA"/>
</dbReference>
<dbReference type="Proteomes" id="UP000283479">
    <property type="component" value="Unassembled WGS sequence"/>
</dbReference>